<reference evidence="1" key="1">
    <citation type="submission" date="2022-08" db="EMBL/GenBank/DDBJ databases">
        <authorList>
            <person name="Wang H."/>
        </authorList>
    </citation>
    <scope>NUCLEOTIDE SEQUENCE</scope>
    <source>
        <strain evidence="1">PS10</strain>
    </source>
</reference>
<reference evidence="1" key="2">
    <citation type="journal article" date="2023" name="Microorganisms">
        <title>Isolation and Genomic Characteristics of Cat-Borne Campylobacter felis sp. nov. and Sheep-Borne Campylobacter ovis sp. nov.</title>
        <authorList>
            <person name="Wang H."/>
            <person name="Li Y."/>
            <person name="Gu Y."/>
            <person name="Zhou G."/>
            <person name="Chen X."/>
            <person name="Zhang X."/>
            <person name="Shao Z."/>
            <person name="Zhang J."/>
            <person name="Zhang M."/>
        </authorList>
    </citation>
    <scope>NUCLEOTIDE SEQUENCE</scope>
    <source>
        <strain evidence="1">PS10</strain>
    </source>
</reference>
<organism evidence="1 2">
    <name type="scientific">Campylobacter gastrosuis</name>
    <dbReference type="NCBI Taxonomy" id="2974576"/>
    <lineage>
        <taxon>Bacteria</taxon>
        <taxon>Pseudomonadati</taxon>
        <taxon>Campylobacterota</taxon>
        <taxon>Epsilonproteobacteria</taxon>
        <taxon>Campylobacterales</taxon>
        <taxon>Campylobacteraceae</taxon>
        <taxon>Campylobacter</taxon>
    </lineage>
</organism>
<protein>
    <submittedName>
        <fullName evidence="1">Uncharacterized protein</fullName>
    </submittedName>
</protein>
<proteinExistence type="predicted"/>
<gene>
    <name evidence="1" type="ORF">NYG85_11060</name>
</gene>
<keyword evidence="2" id="KW-1185">Reference proteome</keyword>
<evidence type="ECO:0000313" key="2">
    <source>
        <dbReference type="Proteomes" id="UP001173801"/>
    </source>
</evidence>
<dbReference type="Proteomes" id="UP001173801">
    <property type="component" value="Unassembled WGS sequence"/>
</dbReference>
<dbReference type="EMBL" id="JANURM010000026">
    <property type="protein sequence ID" value="MDL0089894.1"/>
    <property type="molecule type" value="Genomic_DNA"/>
</dbReference>
<dbReference type="RefSeq" id="WP_284938648.1">
    <property type="nucleotide sequence ID" value="NZ_JANURM010000026.1"/>
</dbReference>
<evidence type="ECO:0000313" key="1">
    <source>
        <dbReference type="EMBL" id="MDL0089894.1"/>
    </source>
</evidence>
<sequence>MFKVLVVSGFNDTKSEFLALNRAFGEILPHRANLTISVSLKQ</sequence>
<comment type="caution">
    <text evidence="1">The sequence shown here is derived from an EMBL/GenBank/DDBJ whole genome shotgun (WGS) entry which is preliminary data.</text>
</comment>
<name>A0ABT7HSJ4_9BACT</name>
<accession>A0ABT7HSJ4</accession>